<dbReference type="HOGENOM" id="CLU_2573285_0_0_1"/>
<feature type="compositionally biased region" description="Basic and acidic residues" evidence="1">
    <location>
        <begin position="39"/>
        <end position="71"/>
    </location>
</feature>
<reference evidence="2" key="1">
    <citation type="submission" date="2024-06" db="UniProtKB">
        <authorList>
            <consortium name="Ensembl"/>
        </authorList>
    </citation>
    <scope>IDENTIFICATION</scope>
</reference>
<protein>
    <submittedName>
        <fullName evidence="2">Uncharacterized protein</fullName>
    </submittedName>
</protein>
<dbReference type="InParanoid" id="M3Z3J8"/>
<evidence type="ECO:0000313" key="2">
    <source>
        <dbReference type="Ensembl" id="ENSMPUP00000018160.1"/>
    </source>
</evidence>
<feature type="region of interest" description="Disordered" evidence="1">
    <location>
        <begin position="26"/>
        <end position="75"/>
    </location>
</feature>
<dbReference type="EMBL" id="AEYP01005531">
    <property type="status" value="NOT_ANNOTATED_CDS"/>
    <property type="molecule type" value="Genomic_DNA"/>
</dbReference>
<name>M3Z3J8_MUSPF</name>
<dbReference type="AlphaFoldDB" id="M3Z3J8"/>
<evidence type="ECO:0000256" key="1">
    <source>
        <dbReference type="SAM" id="MobiDB-lite"/>
    </source>
</evidence>
<organism evidence="2">
    <name type="scientific">Mustela putorius furo</name>
    <name type="common">European domestic ferret</name>
    <name type="synonym">Mustela furo</name>
    <dbReference type="NCBI Taxonomy" id="9669"/>
    <lineage>
        <taxon>Eukaryota</taxon>
        <taxon>Metazoa</taxon>
        <taxon>Chordata</taxon>
        <taxon>Craniata</taxon>
        <taxon>Vertebrata</taxon>
        <taxon>Euteleostomi</taxon>
        <taxon>Mammalia</taxon>
        <taxon>Eutheria</taxon>
        <taxon>Laurasiatheria</taxon>
        <taxon>Carnivora</taxon>
        <taxon>Caniformia</taxon>
        <taxon>Musteloidea</taxon>
        <taxon>Mustelidae</taxon>
        <taxon>Mustelinae</taxon>
        <taxon>Mustela</taxon>
    </lineage>
</organism>
<proteinExistence type="predicted"/>
<accession>M3Z3J8</accession>
<sequence>MGRQAVCLVFTSFRVIYVGEPRAEFANHQKPNKPHKTPSLRERNRVNQRKALPEKRRDKLTEKFGRKKEAYKSAPALLCLT</sequence>
<dbReference type="Ensembl" id="ENSMPUT00000018426.1">
    <property type="protein sequence ID" value="ENSMPUP00000018160.1"/>
    <property type="gene ID" value="ENSMPUG00000018274.1"/>
</dbReference>